<protein>
    <submittedName>
        <fullName evidence="3">Septal ring factor EnvC, activator of murein hydrolases AmiA and AmiB</fullName>
    </submittedName>
</protein>
<evidence type="ECO:0000259" key="2">
    <source>
        <dbReference type="Pfam" id="PF01551"/>
    </source>
</evidence>
<feature type="chain" id="PRO_5011605435" evidence="1">
    <location>
        <begin position="21"/>
        <end position="399"/>
    </location>
</feature>
<keyword evidence="1" id="KW-0732">Signal</keyword>
<dbReference type="AlphaFoldDB" id="A0A1H8IV58"/>
<name>A0A1H8IV58_9SPHN</name>
<sequence>MRGRAIVMGLVGVAALAVTAASLAARAPDSAANEPQAGQGQAQVAATRRAAEAAAARADRLARAAAAESDAARRAAAEERALAGRVDAAEAALTAARARATAVEARLAWQRARLGRAQAPVARLLAALQGLARRPAVVTIAQPGSVDDMVHVRAVLGSALPVVRARTAGLRGELVTARALAAEARGAADDLRGARGRLEGERTRLARLEAAHRERAGALGRGAMSESDRALALGERARDLVDRLDEEGTAAAMASDLAALPGPVMRPLPPGAVVPGAAAGAYRLPVSGRLVTGMDEVSRNGVRSRGLTFAVAPGAMVVAPAGGMVRYAARFRDYWTIVIVDHGDGWSTLVTGLGEVRVRRGAVVAPGAPIGQAVRGDEPLVTVELRRRGRPMDITALLG</sequence>
<dbReference type="SUPFAM" id="SSF51261">
    <property type="entry name" value="Duplicated hybrid motif"/>
    <property type="match status" value="1"/>
</dbReference>
<dbReference type="Pfam" id="PF01551">
    <property type="entry name" value="Peptidase_M23"/>
    <property type="match status" value="1"/>
</dbReference>
<dbReference type="STRING" id="1166340.SAMN05192583_3397"/>
<dbReference type="RefSeq" id="WP_093666909.1">
    <property type="nucleotide sequence ID" value="NZ_FOCF01000011.1"/>
</dbReference>
<reference evidence="4" key="1">
    <citation type="submission" date="2016-10" db="EMBL/GenBank/DDBJ databases">
        <authorList>
            <person name="Varghese N."/>
            <person name="Submissions S."/>
        </authorList>
    </citation>
    <scope>NUCLEOTIDE SEQUENCE [LARGE SCALE GENOMIC DNA]</scope>
    <source>
        <strain evidence="4">S6-262</strain>
    </source>
</reference>
<dbReference type="EMBL" id="FOCF01000011">
    <property type="protein sequence ID" value="SEN72352.1"/>
    <property type="molecule type" value="Genomic_DNA"/>
</dbReference>
<gene>
    <name evidence="3" type="ORF">SAMN05192583_3397</name>
</gene>
<accession>A0A1H8IV58</accession>
<feature type="signal peptide" evidence="1">
    <location>
        <begin position="1"/>
        <end position="20"/>
    </location>
</feature>
<proteinExistence type="predicted"/>
<dbReference type="PANTHER" id="PTHR21666:SF270">
    <property type="entry name" value="MUREIN HYDROLASE ACTIVATOR ENVC"/>
    <property type="match status" value="1"/>
</dbReference>
<dbReference type="Gene3D" id="2.70.70.10">
    <property type="entry name" value="Glucose Permease (Domain IIA)"/>
    <property type="match status" value="1"/>
</dbReference>
<feature type="domain" description="M23ase beta-sheet core" evidence="2">
    <location>
        <begin position="304"/>
        <end position="393"/>
    </location>
</feature>
<keyword evidence="3" id="KW-0378">Hydrolase</keyword>
<evidence type="ECO:0000313" key="3">
    <source>
        <dbReference type="EMBL" id="SEN72352.1"/>
    </source>
</evidence>
<dbReference type="InterPro" id="IPR011055">
    <property type="entry name" value="Dup_hybrid_motif"/>
</dbReference>
<evidence type="ECO:0000256" key="1">
    <source>
        <dbReference type="SAM" id="SignalP"/>
    </source>
</evidence>
<keyword evidence="4" id="KW-1185">Reference proteome</keyword>
<evidence type="ECO:0000313" key="4">
    <source>
        <dbReference type="Proteomes" id="UP000199206"/>
    </source>
</evidence>
<dbReference type="InterPro" id="IPR016047">
    <property type="entry name" value="M23ase_b-sheet_dom"/>
</dbReference>
<dbReference type="GO" id="GO:0004222">
    <property type="term" value="F:metalloendopeptidase activity"/>
    <property type="evidence" value="ECO:0007669"/>
    <property type="project" value="TreeGrafter"/>
</dbReference>
<organism evidence="3 4">
    <name type="scientific">Sphingomonas gellani</name>
    <dbReference type="NCBI Taxonomy" id="1166340"/>
    <lineage>
        <taxon>Bacteria</taxon>
        <taxon>Pseudomonadati</taxon>
        <taxon>Pseudomonadota</taxon>
        <taxon>Alphaproteobacteria</taxon>
        <taxon>Sphingomonadales</taxon>
        <taxon>Sphingomonadaceae</taxon>
        <taxon>Sphingomonas</taxon>
    </lineage>
</organism>
<dbReference type="CDD" id="cd12797">
    <property type="entry name" value="M23_peptidase"/>
    <property type="match status" value="1"/>
</dbReference>
<dbReference type="InterPro" id="IPR050570">
    <property type="entry name" value="Cell_wall_metabolism_enzyme"/>
</dbReference>
<dbReference type="OrthoDB" id="9809144at2"/>
<dbReference type="PANTHER" id="PTHR21666">
    <property type="entry name" value="PEPTIDASE-RELATED"/>
    <property type="match status" value="1"/>
</dbReference>
<dbReference type="Proteomes" id="UP000199206">
    <property type="component" value="Unassembled WGS sequence"/>
</dbReference>